<dbReference type="Proteomes" id="UP001474120">
    <property type="component" value="Unassembled WGS sequence"/>
</dbReference>
<sequence length="294" mass="34412">MKTKDSLLFCIAFLIFLTGSGQHEKSYDSVSVFQKNYKKNRFEMNLPSIKKITITQEKPRRDSYPAGEILEDIGRVGLTLVMNAIWGQYTDTSLDDTDEVDWVLSSQIKFPTNSYNWELQVFTKGIHYKEFYASGSDIGSNSDREVWWDENTKAILLDQKDTISRFVMLVNPDINKFIEKIAPDDFEERKMHIMSELMSTFNQGGLFLWHMDFALIGNFRGEDFAAVCSEEAGKYWIFKNGIVQAILQFPENMIFKPTKKSEERHLLIAKENHINQLDVLRLSLLYYYFRPYYQ</sequence>
<proteinExistence type="predicted"/>
<organism evidence="1 2">
    <name type="scientific">Lutimonas vermicola</name>
    <dbReference type="NCBI Taxonomy" id="414288"/>
    <lineage>
        <taxon>Bacteria</taxon>
        <taxon>Pseudomonadati</taxon>
        <taxon>Bacteroidota</taxon>
        <taxon>Flavobacteriia</taxon>
        <taxon>Flavobacteriales</taxon>
        <taxon>Flavobacteriaceae</taxon>
        <taxon>Lutimonas</taxon>
    </lineage>
</organism>
<protein>
    <submittedName>
        <fullName evidence="1">Uncharacterized protein</fullName>
    </submittedName>
</protein>
<comment type="caution">
    <text evidence="1">The sequence shown here is derived from an EMBL/GenBank/DDBJ whole genome shotgun (WGS) entry which is preliminary data.</text>
</comment>
<evidence type="ECO:0000313" key="1">
    <source>
        <dbReference type="EMBL" id="MEL4456252.1"/>
    </source>
</evidence>
<evidence type="ECO:0000313" key="2">
    <source>
        <dbReference type="Proteomes" id="UP001474120"/>
    </source>
</evidence>
<name>A0ABU9L3T8_9FLAO</name>
<dbReference type="EMBL" id="JBCDNA010000002">
    <property type="protein sequence ID" value="MEL4456252.1"/>
    <property type="molecule type" value="Genomic_DNA"/>
</dbReference>
<gene>
    <name evidence="1" type="ORF">AABB81_10120</name>
</gene>
<reference evidence="1 2" key="1">
    <citation type="submission" date="2024-04" db="EMBL/GenBank/DDBJ databases">
        <title>whole genome sequencing of Lutimonas vermicola strain IMCC1616.</title>
        <authorList>
            <person name="Bae S.S."/>
        </authorList>
    </citation>
    <scope>NUCLEOTIDE SEQUENCE [LARGE SCALE GENOMIC DNA]</scope>
    <source>
        <strain evidence="1 2">IMCC1616</strain>
    </source>
</reference>
<accession>A0ABU9L3T8</accession>
<keyword evidence="2" id="KW-1185">Reference proteome</keyword>
<dbReference type="RefSeq" id="WP_342160332.1">
    <property type="nucleotide sequence ID" value="NZ_JBCDNA010000002.1"/>
</dbReference>